<evidence type="ECO:0000313" key="7">
    <source>
        <dbReference type="Proteomes" id="UP000887574"/>
    </source>
</evidence>
<dbReference type="GO" id="GO:0016712">
    <property type="term" value="F:oxidoreductase activity, acting on paired donors, with incorporation or reduction of molecular oxygen, reduced flavin or flavoprotein as one donor, and incorporation of one atom of oxygen"/>
    <property type="evidence" value="ECO:0007669"/>
    <property type="project" value="TreeGrafter"/>
</dbReference>
<dbReference type="Proteomes" id="UP000887574">
    <property type="component" value="Unplaced"/>
</dbReference>
<dbReference type="InterPro" id="IPR036396">
    <property type="entry name" value="Cyt_P450_sf"/>
</dbReference>
<keyword evidence="3 5" id="KW-0408">Iron</keyword>
<keyword evidence="4 6" id="KW-0503">Monooxygenase</keyword>
<evidence type="ECO:0000256" key="6">
    <source>
        <dbReference type="RuleBase" id="RU000461"/>
    </source>
</evidence>
<protein>
    <submittedName>
        <fullName evidence="8">Cytochrome P450</fullName>
    </submittedName>
</protein>
<dbReference type="InterPro" id="IPR001128">
    <property type="entry name" value="Cyt_P450"/>
</dbReference>
<keyword evidence="5 6" id="KW-0349">Heme</keyword>
<dbReference type="PANTHER" id="PTHR24300:SF375">
    <property type="entry name" value="CYTOCHROME P450 FAMILY"/>
    <property type="match status" value="1"/>
</dbReference>
<dbReference type="GO" id="GO:0005737">
    <property type="term" value="C:cytoplasm"/>
    <property type="evidence" value="ECO:0007669"/>
    <property type="project" value="TreeGrafter"/>
</dbReference>
<evidence type="ECO:0000256" key="4">
    <source>
        <dbReference type="ARBA" id="ARBA00023033"/>
    </source>
</evidence>
<dbReference type="WBParaSite" id="jg26678">
    <property type="protein sequence ID" value="jg26678"/>
    <property type="gene ID" value="jg26678"/>
</dbReference>
<dbReference type="InterPro" id="IPR017972">
    <property type="entry name" value="Cyt_P450_CS"/>
</dbReference>
<evidence type="ECO:0000256" key="5">
    <source>
        <dbReference type="PIRSR" id="PIRSR602401-1"/>
    </source>
</evidence>
<dbReference type="PRINTS" id="PR00463">
    <property type="entry name" value="EP450I"/>
</dbReference>
<dbReference type="GO" id="GO:0020037">
    <property type="term" value="F:heme binding"/>
    <property type="evidence" value="ECO:0007669"/>
    <property type="project" value="InterPro"/>
</dbReference>
<dbReference type="PRINTS" id="PR00385">
    <property type="entry name" value="P450"/>
</dbReference>
<comment type="similarity">
    <text evidence="1 6">Belongs to the cytochrome P450 family.</text>
</comment>
<keyword evidence="6" id="KW-0560">Oxidoreductase</keyword>
<sequence length="192" mass="21864">MELFVAGQETTSSTLKFVEELDREVGDNEQGTKRISLADKAKLPYTNAVINETQRFCNLLPTNLLHRTTKEVEIAGFHIAKGTQIVPVISTVLYDEKIFPQPHKFMPERFIQNGQLKKCEELIPFSIGRRQCMGESLARAELFLFTANLFYMYKISAVDPSHLPSLSKNPGLTVSPVDYNCRLERRKQQLIS</sequence>
<dbReference type="InterPro" id="IPR002401">
    <property type="entry name" value="Cyt_P450_E_grp-I"/>
</dbReference>
<dbReference type="GO" id="GO:0006805">
    <property type="term" value="P:xenobiotic metabolic process"/>
    <property type="evidence" value="ECO:0007669"/>
    <property type="project" value="TreeGrafter"/>
</dbReference>
<dbReference type="AlphaFoldDB" id="A0A915E4P5"/>
<dbReference type="Gene3D" id="1.10.630.10">
    <property type="entry name" value="Cytochrome P450"/>
    <property type="match status" value="1"/>
</dbReference>
<dbReference type="InterPro" id="IPR050182">
    <property type="entry name" value="Cytochrome_P450_fam2"/>
</dbReference>
<comment type="cofactor">
    <cofactor evidence="5">
        <name>heme</name>
        <dbReference type="ChEBI" id="CHEBI:30413"/>
    </cofactor>
</comment>
<dbReference type="PROSITE" id="PS00086">
    <property type="entry name" value="CYTOCHROME_P450"/>
    <property type="match status" value="1"/>
</dbReference>
<evidence type="ECO:0000313" key="8">
    <source>
        <dbReference type="WBParaSite" id="jg26678"/>
    </source>
</evidence>
<name>A0A915E4P5_9BILA</name>
<keyword evidence="7" id="KW-1185">Reference proteome</keyword>
<evidence type="ECO:0000256" key="1">
    <source>
        <dbReference type="ARBA" id="ARBA00010617"/>
    </source>
</evidence>
<dbReference type="Pfam" id="PF00067">
    <property type="entry name" value="p450"/>
    <property type="match status" value="1"/>
</dbReference>
<evidence type="ECO:0000256" key="3">
    <source>
        <dbReference type="ARBA" id="ARBA00023004"/>
    </source>
</evidence>
<dbReference type="SUPFAM" id="SSF48264">
    <property type="entry name" value="Cytochrome P450"/>
    <property type="match status" value="1"/>
</dbReference>
<dbReference type="PANTHER" id="PTHR24300">
    <property type="entry name" value="CYTOCHROME P450 508A4-RELATED"/>
    <property type="match status" value="1"/>
</dbReference>
<evidence type="ECO:0000256" key="2">
    <source>
        <dbReference type="ARBA" id="ARBA00022723"/>
    </source>
</evidence>
<proteinExistence type="inferred from homology"/>
<keyword evidence="2 5" id="KW-0479">Metal-binding</keyword>
<organism evidence="7 8">
    <name type="scientific">Ditylenchus dipsaci</name>
    <dbReference type="NCBI Taxonomy" id="166011"/>
    <lineage>
        <taxon>Eukaryota</taxon>
        <taxon>Metazoa</taxon>
        <taxon>Ecdysozoa</taxon>
        <taxon>Nematoda</taxon>
        <taxon>Chromadorea</taxon>
        <taxon>Rhabditida</taxon>
        <taxon>Tylenchina</taxon>
        <taxon>Tylenchomorpha</taxon>
        <taxon>Sphaerularioidea</taxon>
        <taxon>Anguinidae</taxon>
        <taxon>Anguininae</taxon>
        <taxon>Ditylenchus</taxon>
    </lineage>
</organism>
<dbReference type="GO" id="GO:0006082">
    <property type="term" value="P:organic acid metabolic process"/>
    <property type="evidence" value="ECO:0007669"/>
    <property type="project" value="TreeGrafter"/>
</dbReference>
<dbReference type="GO" id="GO:0005506">
    <property type="term" value="F:iron ion binding"/>
    <property type="evidence" value="ECO:0007669"/>
    <property type="project" value="InterPro"/>
</dbReference>
<feature type="binding site" description="axial binding residue" evidence="5">
    <location>
        <position position="132"/>
    </location>
    <ligand>
        <name>heme</name>
        <dbReference type="ChEBI" id="CHEBI:30413"/>
    </ligand>
    <ligandPart>
        <name>Fe</name>
        <dbReference type="ChEBI" id="CHEBI:18248"/>
    </ligandPart>
</feature>
<accession>A0A915E4P5</accession>
<reference evidence="8" key="1">
    <citation type="submission" date="2022-11" db="UniProtKB">
        <authorList>
            <consortium name="WormBaseParasite"/>
        </authorList>
    </citation>
    <scope>IDENTIFICATION</scope>
</reference>